<accession>A0A939GAS4</accession>
<dbReference type="EMBL" id="JAFMYU010000030">
    <property type="protein sequence ID" value="MBO0934378.1"/>
    <property type="molecule type" value="Genomic_DNA"/>
</dbReference>
<dbReference type="InterPro" id="IPR023214">
    <property type="entry name" value="HAD_sf"/>
</dbReference>
<dbReference type="AlphaFoldDB" id="A0A939GAS4"/>
<dbReference type="RefSeq" id="WP_207338341.1">
    <property type="nucleotide sequence ID" value="NZ_JAFMYU010000030.1"/>
</dbReference>
<organism evidence="1 2">
    <name type="scientific">Fibrella aquatilis</name>
    <dbReference type="NCBI Taxonomy" id="2817059"/>
    <lineage>
        <taxon>Bacteria</taxon>
        <taxon>Pseudomonadati</taxon>
        <taxon>Bacteroidota</taxon>
        <taxon>Cytophagia</taxon>
        <taxon>Cytophagales</taxon>
        <taxon>Spirosomataceae</taxon>
        <taxon>Fibrella</taxon>
    </lineage>
</organism>
<proteinExistence type="predicted"/>
<dbReference type="InterPro" id="IPR036412">
    <property type="entry name" value="HAD-like_sf"/>
</dbReference>
<evidence type="ECO:0000313" key="2">
    <source>
        <dbReference type="Proteomes" id="UP000664795"/>
    </source>
</evidence>
<name>A0A939GAS4_9BACT</name>
<gene>
    <name evidence="1" type="ORF">J2I48_25440</name>
</gene>
<reference evidence="1 2" key="1">
    <citation type="submission" date="2021-03" db="EMBL/GenBank/DDBJ databases">
        <title>Fibrella sp. HMF5036 genome sequencing and assembly.</title>
        <authorList>
            <person name="Kang H."/>
            <person name="Kim H."/>
            <person name="Bae S."/>
            <person name="Joh K."/>
        </authorList>
    </citation>
    <scope>NUCLEOTIDE SEQUENCE [LARGE SCALE GENOMIC DNA]</scope>
    <source>
        <strain evidence="1 2">HMF5036</strain>
    </source>
</reference>
<comment type="caution">
    <text evidence="1">The sequence shown here is derived from an EMBL/GenBank/DDBJ whole genome shotgun (WGS) entry which is preliminary data.</text>
</comment>
<sequence length="133" mass="15354">MKHLFLNSDFALNRLKQEYARYGSLVIAVDFDNTLYDYHQQGLDCSEIIELLHQLKRINCTIVVWTASESTAFIKTYCQEHNIPIDSINTNPPFFTSSSPKIYYNELLDDRAGLAESYHRLLALVTYVANLQT</sequence>
<protein>
    <submittedName>
        <fullName evidence="1">Uncharacterized protein</fullName>
    </submittedName>
</protein>
<dbReference type="Gene3D" id="3.40.50.1000">
    <property type="entry name" value="HAD superfamily/HAD-like"/>
    <property type="match status" value="1"/>
</dbReference>
<evidence type="ECO:0000313" key="1">
    <source>
        <dbReference type="EMBL" id="MBO0934378.1"/>
    </source>
</evidence>
<dbReference type="SUPFAM" id="SSF56784">
    <property type="entry name" value="HAD-like"/>
    <property type="match status" value="1"/>
</dbReference>
<dbReference type="Proteomes" id="UP000664795">
    <property type="component" value="Unassembled WGS sequence"/>
</dbReference>
<keyword evidence="2" id="KW-1185">Reference proteome</keyword>